<accession>A0ABT4CJX7</accession>
<proteinExistence type="predicted"/>
<organism evidence="1 2">
    <name type="scientific">Clostridium ganghwense</name>
    <dbReference type="NCBI Taxonomy" id="312089"/>
    <lineage>
        <taxon>Bacteria</taxon>
        <taxon>Bacillati</taxon>
        <taxon>Bacillota</taxon>
        <taxon>Clostridia</taxon>
        <taxon>Eubacteriales</taxon>
        <taxon>Clostridiaceae</taxon>
        <taxon>Clostridium</taxon>
    </lineage>
</organism>
<dbReference type="EMBL" id="JAPQES010000001">
    <property type="protein sequence ID" value="MCY6369357.1"/>
    <property type="molecule type" value="Genomic_DNA"/>
</dbReference>
<dbReference type="InterPro" id="IPR002829">
    <property type="entry name" value="DUF116"/>
</dbReference>
<protein>
    <submittedName>
        <fullName evidence="1">DUF116 domain-containing protein</fullName>
    </submittedName>
</protein>
<sequence>MKIITYSLRNHKEKSEQYYKDVSVFTDNVLEKAYTELITFLQDICDFISSSKVEKIRSKDEYIIDFLALSVFYKLYIGKAKGLHTIPQRILKNISYKRDNKYLKTSIDHIRGILITLFAVHDKRDSLYDLNSIEVLIKWMMAVGDFKQEVTRFNIITSFLTEKDEAYVKNFLDTILDFGEWFQHESKQALGIYTCNVEKFLEENHKSYRYKEDFVFCGRKEVEYHLNMVGAEIMNRAFKEDFLNTRRKLLLLPACMRKAGSSCKAVKTEQGYSCIGCRQDCRINELTNWGKNNNLQVFIIPHQSDAFSNRKIKLGEIGIIGVACVLNLLDGGWKAKELNFVPQCVLLDYCGCKNHWDKNGVLTDINVKQIERKLSRCINTF</sequence>
<reference evidence="1" key="1">
    <citation type="submission" date="2022-12" db="EMBL/GenBank/DDBJ databases">
        <authorList>
            <person name="Wang J."/>
        </authorList>
    </citation>
    <scope>NUCLEOTIDE SEQUENCE</scope>
    <source>
        <strain evidence="1">HY-42-06</strain>
    </source>
</reference>
<dbReference type="PANTHER" id="PTHR43801:SF1">
    <property type="entry name" value="POLYPRENYL SYNTHETASE"/>
    <property type="match status" value="1"/>
</dbReference>
<gene>
    <name evidence="1" type="ORF">OXH55_01690</name>
</gene>
<evidence type="ECO:0000313" key="1">
    <source>
        <dbReference type="EMBL" id="MCY6369357.1"/>
    </source>
</evidence>
<dbReference type="Proteomes" id="UP001079657">
    <property type="component" value="Unassembled WGS sequence"/>
</dbReference>
<evidence type="ECO:0000313" key="2">
    <source>
        <dbReference type="Proteomes" id="UP001079657"/>
    </source>
</evidence>
<keyword evidence="2" id="KW-1185">Reference proteome</keyword>
<name>A0ABT4CJX7_9CLOT</name>
<comment type="caution">
    <text evidence="1">The sequence shown here is derived from an EMBL/GenBank/DDBJ whole genome shotgun (WGS) entry which is preliminary data.</text>
</comment>
<dbReference type="PANTHER" id="PTHR43801">
    <property type="entry name" value="NUCLEOTIDE-BINDING PROTEIN-RELATED"/>
    <property type="match status" value="1"/>
</dbReference>
<dbReference type="RefSeq" id="WP_268047681.1">
    <property type="nucleotide sequence ID" value="NZ_JAPQES010000001.1"/>
</dbReference>
<dbReference type="Pfam" id="PF01976">
    <property type="entry name" value="DUF116"/>
    <property type="match status" value="1"/>
</dbReference>